<protein>
    <submittedName>
        <fullName evidence="2">Uncharacterized protein</fullName>
    </submittedName>
</protein>
<sequence>MTQERPKKPIDTPIQDEMHRLEEAGAFKRPERINKPIPTPIQDEMHRLKESGAFERPLPRVSGASLRTEASADPEALFPEQTEAVSITDEGEVTVPDRAEEPYYIDPADGEIHQKQPGSKRPPHSRSA</sequence>
<evidence type="ECO:0000313" key="2">
    <source>
        <dbReference type="EMBL" id="PIR83362.1"/>
    </source>
</evidence>
<reference evidence="3" key="1">
    <citation type="submission" date="2017-09" db="EMBL/GenBank/DDBJ databases">
        <title>Depth-based differentiation of microbial function through sediment-hosted aquifers and enrichment of novel symbionts in the deep terrestrial subsurface.</title>
        <authorList>
            <person name="Probst A.J."/>
            <person name="Ladd B."/>
            <person name="Jarett J.K."/>
            <person name="Geller-Mcgrath D.E."/>
            <person name="Sieber C.M.K."/>
            <person name="Emerson J.B."/>
            <person name="Anantharaman K."/>
            <person name="Thomas B.C."/>
            <person name="Malmstrom R."/>
            <person name="Stieglmeier M."/>
            <person name="Klingl A."/>
            <person name="Woyke T."/>
            <person name="Ryan C.M."/>
            <person name="Banfield J.F."/>
        </authorList>
    </citation>
    <scope>NUCLEOTIDE SEQUENCE [LARGE SCALE GENOMIC DNA]</scope>
</reference>
<gene>
    <name evidence="2" type="ORF">COU19_00655</name>
</gene>
<feature type="region of interest" description="Disordered" evidence="1">
    <location>
        <begin position="86"/>
        <end position="128"/>
    </location>
</feature>
<accession>A0A2H0UAE4</accession>
<evidence type="ECO:0000313" key="3">
    <source>
        <dbReference type="Proteomes" id="UP000230179"/>
    </source>
</evidence>
<dbReference type="AlphaFoldDB" id="A0A2H0UAE4"/>
<comment type="caution">
    <text evidence="2">The sequence shown here is derived from an EMBL/GenBank/DDBJ whole genome shotgun (WGS) entry which is preliminary data.</text>
</comment>
<organism evidence="2 3">
    <name type="scientific">Candidatus Kaiserbacteria bacterium CG10_big_fil_rev_8_21_14_0_10_56_12</name>
    <dbReference type="NCBI Taxonomy" id="1974611"/>
    <lineage>
        <taxon>Bacteria</taxon>
        <taxon>Candidatus Kaiseribacteriota</taxon>
    </lineage>
</organism>
<dbReference type="Proteomes" id="UP000230179">
    <property type="component" value="Unassembled WGS sequence"/>
</dbReference>
<name>A0A2H0UAE4_9BACT</name>
<proteinExistence type="predicted"/>
<evidence type="ECO:0000256" key="1">
    <source>
        <dbReference type="SAM" id="MobiDB-lite"/>
    </source>
</evidence>
<dbReference type="EMBL" id="PFBL01000005">
    <property type="protein sequence ID" value="PIR83362.1"/>
    <property type="molecule type" value="Genomic_DNA"/>
</dbReference>